<dbReference type="PANTHER" id="PTHR43591">
    <property type="entry name" value="METHYLTRANSFERASE"/>
    <property type="match status" value="1"/>
</dbReference>
<dbReference type="GO" id="GO:0008168">
    <property type="term" value="F:methyltransferase activity"/>
    <property type="evidence" value="ECO:0007669"/>
    <property type="project" value="UniProtKB-KW"/>
</dbReference>
<dbReference type="Pfam" id="PF13489">
    <property type="entry name" value="Methyltransf_23"/>
    <property type="match status" value="1"/>
</dbReference>
<dbReference type="OrthoDB" id="2013972at2759"/>
<feature type="region of interest" description="Disordered" evidence="1">
    <location>
        <begin position="1"/>
        <end position="50"/>
    </location>
</feature>
<sequence length="348" mass="39129">MSSPAKAESLEQGGAQKSASPASQQDPGDNTIEAAGDDEDAGYYTDTASTVSTSVSSSVRDYAFENGRRYHKFREGTYQFPNDEPEQAREDMKHAMLVNVCDGRLHYAPLGNSQQILDLGTGTGIWCMDMGDEYSDSTVLGIDLSPIQPIWVPPNVKFMVDDFESPWLHGDEYFDYVHARNVAPVTKDLPKVLSEAYRSIKPGGWIEFQEQQYHAFCDDDTMPEHYMLNEWWENLRKALAEFGRDLQAVLKMEQLLRDAGFVNIEERVVKIPIGPWAKDKKLKTAGMYCRAMVEDGLEGLSLGPMSRGLGWSPEEIQVYLVGVRKALMDRSVHAYMSYHAIYGQKPLS</sequence>
<keyword evidence="3" id="KW-1185">Reference proteome</keyword>
<feature type="compositionally biased region" description="Polar residues" evidence="1">
    <location>
        <begin position="15"/>
        <end position="28"/>
    </location>
</feature>
<protein>
    <submittedName>
        <fullName evidence="2">S-adenosyl-L-methionine-dependent methyltransferase</fullName>
    </submittedName>
</protein>
<dbReference type="GO" id="GO:0032259">
    <property type="term" value="P:methylation"/>
    <property type="evidence" value="ECO:0007669"/>
    <property type="project" value="UniProtKB-KW"/>
</dbReference>
<dbReference type="Gene3D" id="3.40.50.150">
    <property type="entry name" value="Vaccinia Virus protein VP39"/>
    <property type="match status" value="1"/>
</dbReference>
<proteinExistence type="predicted"/>
<dbReference type="PANTHER" id="PTHR43591:SF10">
    <property type="entry name" value="ABC TRANSMEMBRANE TYPE-1 DOMAIN-CONTAINING PROTEIN-RELATED"/>
    <property type="match status" value="1"/>
</dbReference>
<evidence type="ECO:0000256" key="1">
    <source>
        <dbReference type="SAM" id="MobiDB-lite"/>
    </source>
</evidence>
<keyword evidence="2" id="KW-0489">Methyltransferase</keyword>
<name>A0A2J6R654_HYAVF</name>
<organism evidence="2 3">
    <name type="scientific">Hyaloscypha variabilis (strain UAMH 11265 / GT02V1 / F)</name>
    <name type="common">Meliniomyces variabilis</name>
    <dbReference type="NCBI Taxonomy" id="1149755"/>
    <lineage>
        <taxon>Eukaryota</taxon>
        <taxon>Fungi</taxon>
        <taxon>Dikarya</taxon>
        <taxon>Ascomycota</taxon>
        <taxon>Pezizomycotina</taxon>
        <taxon>Leotiomycetes</taxon>
        <taxon>Helotiales</taxon>
        <taxon>Hyaloscyphaceae</taxon>
        <taxon>Hyaloscypha</taxon>
        <taxon>Hyaloscypha variabilis</taxon>
    </lineage>
</organism>
<evidence type="ECO:0000313" key="2">
    <source>
        <dbReference type="EMBL" id="PMD33974.1"/>
    </source>
</evidence>
<gene>
    <name evidence="2" type="ORF">L207DRAFT_557830</name>
</gene>
<dbReference type="AlphaFoldDB" id="A0A2J6R654"/>
<evidence type="ECO:0000313" key="3">
    <source>
        <dbReference type="Proteomes" id="UP000235786"/>
    </source>
</evidence>
<dbReference type="SUPFAM" id="SSF53335">
    <property type="entry name" value="S-adenosyl-L-methionine-dependent methyltransferases"/>
    <property type="match status" value="1"/>
</dbReference>
<reference evidence="2 3" key="1">
    <citation type="submission" date="2016-04" db="EMBL/GenBank/DDBJ databases">
        <title>A degradative enzymes factory behind the ericoid mycorrhizal symbiosis.</title>
        <authorList>
            <consortium name="DOE Joint Genome Institute"/>
            <person name="Martino E."/>
            <person name="Morin E."/>
            <person name="Grelet G."/>
            <person name="Kuo A."/>
            <person name="Kohler A."/>
            <person name="Daghino S."/>
            <person name="Barry K."/>
            <person name="Choi C."/>
            <person name="Cichocki N."/>
            <person name="Clum A."/>
            <person name="Copeland A."/>
            <person name="Hainaut M."/>
            <person name="Haridas S."/>
            <person name="Labutti K."/>
            <person name="Lindquist E."/>
            <person name="Lipzen A."/>
            <person name="Khouja H.-R."/>
            <person name="Murat C."/>
            <person name="Ohm R."/>
            <person name="Olson A."/>
            <person name="Spatafora J."/>
            <person name="Veneault-Fourrey C."/>
            <person name="Henrissat B."/>
            <person name="Grigoriev I."/>
            <person name="Martin F."/>
            <person name="Perotto S."/>
        </authorList>
    </citation>
    <scope>NUCLEOTIDE SEQUENCE [LARGE SCALE GENOMIC DNA]</scope>
    <source>
        <strain evidence="2 3">F</strain>
    </source>
</reference>
<dbReference type="Proteomes" id="UP000235786">
    <property type="component" value="Unassembled WGS sequence"/>
</dbReference>
<dbReference type="InterPro" id="IPR029063">
    <property type="entry name" value="SAM-dependent_MTases_sf"/>
</dbReference>
<dbReference type="CDD" id="cd02440">
    <property type="entry name" value="AdoMet_MTases"/>
    <property type="match status" value="1"/>
</dbReference>
<dbReference type="EMBL" id="KZ613955">
    <property type="protein sequence ID" value="PMD33974.1"/>
    <property type="molecule type" value="Genomic_DNA"/>
</dbReference>
<accession>A0A2J6R654</accession>
<dbReference type="STRING" id="1149755.A0A2J6R654"/>
<keyword evidence="2" id="KW-0808">Transferase</keyword>